<evidence type="ECO:0000256" key="1">
    <source>
        <dbReference type="SAM" id="Phobius"/>
    </source>
</evidence>
<name>A0A517T8I1_9PLAN</name>
<keyword evidence="1" id="KW-0472">Membrane</keyword>
<feature type="transmembrane region" description="Helical" evidence="1">
    <location>
        <begin position="88"/>
        <end position="110"/>
    </location>
</feature>
<organism evidence="3 4">
    <name type="scientific">Calycomorphotria hydatis</name>
    <dbReference type="NCBI Taxonomy" id="2528027"/>
    <lineage>
        <taxon>Bacteria</taxon>
        <taxon>Pseudomonadati</taxon>
        <taxon>Planctomycetota</taxon>
        <taxon>Planctomycetia</taxon>
        <taxon>Planctomycetales</taxon>
        <taxon>Planctomycetaceae</taxon>
        <taxon>Calycomorphotria</taxon>
    </lineage>
</organism>
<evidence type="ECO:0000259" key="2">
    <source>
        <dbReference type="Pfam" id="PF04773"/>
    </source>
</evidence>
<dbReference type="OrthoDB" id="258532at2"/>
<dbReference type="InterPro" id="IPR012373">
    <property type="entry name" value="Ferrdict_sens_TM"/>
</dbReference>
<dbReference type="AlphaFoldDB" id="A0A517T8I1"/>
<protein>
    <submittedName>
        <fullName evidence="3">FecR protein</fullName>
    </submittedName>
</protein>
<dbReference type="PANTHER" id="PTHR30273:SF2">
    <property type="entry name" value="PROTEIN FECR"/>
    <property type="match status" value="1"/>
</dbReference>
<dbReference type="InterPro" id="IPR006860">
    <property type="entry name" value="FecR"/>
</dbReference>
<dbReference type="KEGG" id="chya:V22_19180"/>
<dbReference type="EMBL" id="CP036316">
    <property type="protein sequence ID" value="QDT64677.1"/>
    <property type="molecule type" value="Genomic_DNA"/>
</dbReference>
<evidence type="ECO:0000313" key="3">
    <source>
        <dbReference type="EMBL" id="QDT64677.1"/>
    </source>
</evidence>
<keyword evidence="1" id="KW-1133">Transmembrane helix</keyword>
<keyword evidence="4" id="KW-1185">Reference proteome</keyword>
<sequence length="449" mass="49404">MASNSPEQTAIRVLLDDIATGRSERNQIAKLNAAIRADPSLLSEIINFAQVEACCRNFTDHQSSLDLLVSAAKQQGDQSRTDRSTHRWATLGSISSIALVLLIGVMLSFYRPLPPVSCKLIGLTADARWGGQEYNPGDLVLERMTLTLEQGIASFELVDGAIVSIHGPTTIETTNGQETKLIDGTLHAFVSHDAVGYTVNTIDAEVVDLGTEFIVERREELGTRVVVKQGKVEARAINASGPGSVYELSAGWAREFHADTGLVKDLAELQQWEKQFESFENARGGITRLDGIVRTTPSFPADLRPTQMPTNNYIMLVREAVGIELQEDLVIQQEDGPVSIRKGTLLDSYLLHFAPSVETTRPPIGTVQFTQPVVALVRSTDDLRKTDAIVSDSNRNFPLEQERGLEAGADRIEISDDRKTVSVHFGREANEDYARQVDQARIWVLHSTN</sequence>
<evidence type="ECO:0000313" key="4">
    <source>
        <dbReference type="Proteomes" id="UP000319976"/>
    </source>
</evidence>
<proteinExistence type="predicted"/>
<keyword evidence="1" id="KW-0812">Transmembrane</keyword>
<dbReference type="Pfam" id="PF04773">
    <property type="entry name" value="FecR"/>
    <property type="match status" value="1"/>
</dbReference>
<dbReference type="Gene3D" id="2.60.120.1440">
    <property type="match status" value="1"/>
</dbReference>
<reference evidence="3 4" key="1">
    <citation type="submission" date="2019-02" db="EMBL/GenBank/DDBJ databases">
        <title>Deep-cultivation of Planctomycetes and their phenomic and genomic characterization uncovers novel biology.</title>
        <authorList>
            <person name="Wiegand S."/>
            <person name="Jogler M."/>
            <person name="Boedeker C."/>
            <person name="Pinto D."/>
            <person name="Vollmers J."/>
            <person name="Rivas-Marin E."/>
            <person name="Kohn T."/>
            <person name="Peeters S.H."/>
            <person name="Heuer A."/>
            <person name="Rast P."/>
            <person name="Oberbeckmann S."/>
            <person name="Bunk B."/>
            <person name="Jeske O."/>
            <person name="Meyerdierks A."/>
            <person name="Storesund J.E."/>
            <person name="Kallscheuer N."/>
            <person name="Luecker S."/>
            <person name="Lage O.M."/>
            <person name="Pohl T."/>
            <person name="Merkel B.J."/>
            <person name="Hornburger P."/>
            <person name="Mueller R.-W."/>
            <person name="Bruemmer F."/>
            <person name="Labrenz M."/>
            <person name="Spormann A.M."/>
            <person name="Op den Camp H."/>
            <person name="Overmann J."/>
            <person name="Amann R."/>
            <person name="Jetten M.S.M."/>
            <person name="Mascher T."/>
            <person name="Medema M.H."/>
            <person name="Devos D.P."/>
            <person name="Kaster A.-K."/>
            <person name="Ovreas L."/>
            <person name="Rohde M."/>
            <person name="Galperin M.Y."/>
            <person name="Jogler C."/>
        </authorList>
    </citation>
    <scope>NUCLEOTIDE SEQUENCE [LARGE SCALE GENOMIC DNA]</scope>
    <source>
        <strain evidence="3 4">V22</strain>
    </source>
</reference>
<feature type="domain" description="FecR protein" evidence="2">
    <location>
        <begin position="147"/>
        <end position="233"/>
    </location>
</feature>
<dbReference type="RefSeq" id="WP_145262046.1">
    <property type="nucleotide sequence ID" value="NZ_CP036316.1"/>
</dbReference>
<gene>
    <name evidence="3" type="ORF">V22_19180</name>
</gene>
<dbReference type="PANTHER" id="PTHR30273">
    <property type="entry name" value="PERIPLASMIC SIGNAL SENSOR AND SIGMA FACTOR ACTIVATOR FECR-RELATED"/>
    <property type="match status" value="1"/>
</dbReference>
<dbReference type="Proteomes" id="UP000319976">
    <property type="component" value="Chromosome"/>
</dbReference>
<dbReference type="GO" id="GO:0016989">
    <property type="term" value="F:sigma factor antagonist activity"/>
    <property type="evidence" value="ECO:0007669"/>
    <property type="project" value="TreeGrafter"/>
</dbReference>
<accession>A0A517T8I1</accession>